<dbReference type="Proteomes" id="UP001174315">
    <property type="component" value="Unassembled WGS sequence"/>
</dbReference>
<evidence type="ECO:0000313" key="3">
    <source>
        <dbReference type="Proteomes" id="UP001174315"/>
    </source>
</evidence>
<organism evidence="2 3">
    <name type="scientific">Stenotrophomonas indicatrix</name>
    <dbReference type="NCBI Taxonomy" id="2045451"/>
    <lineage>
        <taxon>Bacteria</taxon>
        <taxon>Pseudomonadati</taxon>
        <taxon>Pseudomonadota</taxon>
        <taxon>Gammaproteobacteria</taxon>
        <taxon>Lysobacterales</taxon>
        <taxon>Lysobacteraceae</taxon>
        <taxon>Stenotrophomonas</taxon>
    </lineage>
</organism>
<sequence>MEHARMAGSRPWRATGVALLVLSLLLWVSAASATSLQVAPTSLQLEARQRAGELWLTNSGTSPVKLQVRVFRWVQQDGNEQLLPTEDLLATPPMQELAAGQQQLVRVMRAVADAPAAQQHYRLIVDEVPDLATRTEGMQFVLRYSIPVFVQPGAGSRLAPQLHARLVRLDDGRNGVEVGNTGNSYAQIADLALGSPERPRIVHPGLLGYVLPGQVMRWPLERTAIDRDNDQITAKLNGESEQTSLPPPSAR</sequence>
<protein>
    <submittedName>
        <fullName evidence="2">Molecular chaperone</fullName>
    </submittedName>
</protein>
<gene>
    <name evidence="2" type="ORF">Q0S36_10420</name>
</gene>
<reference evidence="2" key="1">
    <citation type="submission" date="2023-07" db="EMBL/GenBank/DDBJ databases">
        <title>Stenotrophomonas isolates from soil.</title>
        <authorList>
            <person name="Sharma V."/>
            <person name="Zur-Pinska J."/>
            <person name="Hay A.G."/>
        </authorList>
    </citation>
    <scope>NUCLEOTIDE SEQUENCE</scope>
    <source>
        <strain evidence="2">C2</strain>
    </source>
</reference>
<keyword evidence="3" id="KW-1185">Reference proteome</keyword>
<evidence type="ECO:0000259" key="1">
    <source>
        <dbReference type="Pfam" id="PF00345"/>
    </source>
</evidence>
<accession>A0ABT8QCX3</accession>
<dbReference type="Gene3D" id="2.60.40.10">
    <property type="entry name" value="Immunoglobulins"/>
    <property type="match status" value="1"/>
</dbReference>
<dbReference type="PANTHER" id="PTHR30251">
    <property type="entry name" value="PILUS ASSEMBLY CHAPERONE"/>
    <property type="match status" value="1"/>
</dbReference>
<name>A0ABT8QCX3_9GAMM</name>
<evidence type="ECO:0000313" key="2">
    <source>
        <dbReference type="EMBL" id="MDN8669743.1"/>
    </source>
</evidence>
<dbReference type="EMBL" id="JAUKNN010000022">
    <property type="protein sequence ID" value="MDN8669743.1"/>
    <property type="molecule type" value="Genomic_DNA"/>
</dbReference>
<dbReference type="Pfam" id="PF00345">
    <property type="entry name" value="PapD_N"/>
    <property type="match status" value="1"/>
</dbReference>
<feature type="domain" description="Pili assembly chaperone N-terminal" evidence="1">
    <location>
        <begin position="36"/>
        <end position="153"/>
    </location>
</feature>
<dbReference type="PANTHER" id="PTHR30251:SF4">
    <property type="entry name" value="SLR1668 PROTEIN"/>
    <property type="match status" value="1"/>
</dbReference>
<dbReference type="RefSeq" id="WP_301869448.1">
    <property type="nucleotide sequence ID" value="NZ_JAUKNN010000022.1"/>
</dbReference>
<dbReference type="InterPro" id="IPR013783">
    <property type="entry name" value="Ig-like_fold"/>
</dbReference>
<comment type="caution">
    <text evidence="2">The sequence shown here is derived from an EMBL/GenBank/DDBJ whole genome shotgun (WGS) entry which is preliminary data.</text>
</comment>
<dbReference type="InterPro" id="IPR016147">
    <property type="entry name" value="Pili_assmbl_chaperone_N"/>
</dbReference>
<proteinExistence type="predicted"/>
<dbReference type="SUPFAM" id="SSF49354">
    <property type="entry name" value="PapD-like"/>
    <property type="match status" value="1"/>
</dbReference>
<dbReference type="InterPro" id="IPR008962">
    <property type="entry name" value="PapD-like_sf"/>
</dbReference>
<dbReference type="InterPro" id="IPR050643">
    <property type="entry name" value="Periplasmic_pilus_chap"/>
</dbReference>